<protein>
    <recommendedName>
        <fullName evidence="7">3-hydroxyacyl-CoA dehydrogenase C-terminal domain-containing protein</fullName>
    </recommendedName>
</protein>
<gene>
    <name evidence="6" type="ORF">BN869_000000579_1</name>
</gene>
<reference evidence="6" key="1">
    <citation type="submission" date="2015-01" db="EMBL/GenBank/DDBJ databases">
        <authorList>
            <person name="Durling Mikael"/>
        </authorList>
    </citation>
    <scope>NUCLEOTIDE SEQUENCE</scope>
</reference>
<organism evidence="6">
    <name type="scientific">Bionectria ochroleuca</name>
    <name type="common">Gliocladium roseum</name>
    <dbReference type="NCBI Taxonomy" id="29856"/>
    <lineage>
        <taxon>Eukaryota</taxon>
        <taxon>Fungi</taxon>
        <taxon>Dikarya</taxon>
        <taxon>Ascomycota</taxon>
        <taxon>Pezizomycotina</taxon>
        <taxon>Sordariomycetes</taxon>
        <taxon>Hypocreomycetidae</taxon>
        <taxon>Hypocreales</taxon>
        <taxon>Bionectriaceae</taxon>
        <taxon>Clonostachys</taxon>
    </lineage>
</organism>
<evidence type="ECO:0000256" key="2">
    <source>
        <dbReference type="ARBA" id="ARBA00023002"/>
    </source>
</evidence>
<evidence type="ECO:0008006" key="7">
    <source>
        <dbReference type="Google" id="ProtNLM"/>
    </source>
</evidence>
<keyword evidence="2" id="KW-0560">Oxidoreductase</keyword>
<evidence type="ECO:0000313" key="6">
    <source>
        <dbReference type="EMBL" id="CEO44524.1"/>
    </source>
</evidence>
<sequence length="293" mass="32392">MLSTTAAPTRRNAVAILGAGTQGRRLAYMWSSLGNEVHLIDGQERQLEDAVQAVDDFRAERDSPDSKKGQIITHSPSQLSQALGSSWLVVECVPEKLPLKRDVISQLDAVAPEDIIIASNSSSYSSAEIIKGLDLRHSGRVLSAHTYWPPETPAIEIMGHEGTHAPYIDLMMKRCAEHGFDPFHVRSQSMGYLYNRIWAAIKREALLAASEGAGTPEELDAIFKGVLKTPKGPFEQMDIVGLDVVLDIEEHYAEARSDIPEEPRAFLKQYLDKGHLGVKSGKGFYDYGNQHRL</sequence>
<dbReference type="Pfam" id="PF00725">
    <property type="entry name" value="3HCDH"/>
    <property type="match status" value="1"/>
</dbReference>
<feature type="site" description="Important for catalytic activity" evidence="3">
    <location>
        <position position="145"/>
    </location>
</feature>
<comment type="similarity">
    <text evidence="1">Belongs to the 3-hydroxyacyl-CoA dehydrogenase family.</text>
</comment>
<dbReference type="Gene3D" id="1.10.1040.10">
    <property type="entry name" value="N-(1-d-carboxylethyl)-l-norvaline Dehydrogenase, domain 2"/>
    <property type="match status" value="1"/>
</dbReference>
<evidence type="ECO:0000256" key="1">
    <source>
        <dbReference type="ARBA" id="ARBA00009463"/>
    </source>
</evidence>
<dbReference type="PANTHER" id="PTHR48075:SF3">
    <property type="entry name" value="3-HYDROXYACYL-COA DEHYDROGENASE"/>
    <property type="match status" value="1"/>
</dbReference>
<evidence type="ECO:0000259" key="4">
    <source>
        <dbReference type="Pfam" id="PF00725"/>
    </source>
</evidence>
<dbReference type="InterPro" id="IPR006108">
    <property type="entry name" value="3HC_DH_C"/>
</dbReference>
<dbReference type="GO" id="GO:0070403">
    <property type="term" value="F:NAD+ binding"/>
    <property type="evidence" value="ECO:0007669"/>
    <property type="project" value="InterPro"/>
</dbReference>
<dbReference type="GO" id="GO:0016616">
    <property type="term" value="F:oxidoreductase activity, acting on the CH-OH group of donors, NAD or NADP as acceptor"/>
    <property type="evidence" value="ECO:0007669"/>
    <property type="project" value="InterPro"/>
</dbReference>
<feature type="domain" description="3-hydroxyacyl-CoA dehydrogenase NAD binding" evidence="5">
    <location>
        <begin position="14"/>
        <end position="185"/>
    </location>
</feature>
<dbReference type="PANTHER" id="PTHR48075">
    <property type="entry name" value="3-HYDROXYACYL-COA DEHYDROGENASE FAMILY PROTEIN"/>
    <property type="match status" value="1"/>
</dbReference>
<dbReference type="Pfam" id="PF02737">
    <property type="entry name" value="3HCDH_N"/>
    <property type="match status" value="1"/>
</dbReference>
<proteinExistence type="inferred from homology"/>
<dbReference type="SUPFAM" id="SSF48179">
    <property type="entry name" value="6-phosphogluconate dehydrogenase C-terminal domain-like"/>
    <property type="match status" value="1"/>
</dbReference>
<dbReference type="InterPro" id="IPR013328">
    <property type="entry name" value="6PGD_dom2"/>
</dbReference>
<evidence type="ECO:0000259" key="5">
    <source>
        <dbReference type="Pfam" id="PF02737"/>
    </source>
</evidence>
<dbReference type="SUPFAM" id="SSF51735">
    <property type="entry name" value="NAD(P)-binding Rossmann-fold domains"/>
    <property type="match status" value="1"/>
</dbReference>
<dbReference type="GO" id="GO:0006631">
    <property type="term" value="P:fatty acid metabolic process"/>
    <property type="evidence" value="ECO:0007669"/>
    <property type="project" value="InterPro"/>
</dbReference>
<dbReference type="InterPro" id="IPR022694">
    <property type="entry name" value="3-OHacyl-CoA_DH"/>
</dbReference>
<accession>A0A0B7JIP2</accession>
<dbReference type="InterPro" id="IPR036291">
    <property type="entry name" value="NAD(P)-bd_dom_sf"/>
</dbReference>
<dbReference type="AlphaFoldDB" id="A0A0B7JIP2"/>
<dbReference type="InterPro" id="IPR008927">
    <property type="entry name" value="6-PGluconate_DH-like_C_sf"/>
</dbReference>
<dbReference type="Gene3D" id="3.40.50.720">
    <property type="entry name" value="NAD(P)-binding Rossmann-like Domain"/>
    <property type="match status" value="1"/>
</dbReference>
<dbReference type="PIRSF" id="PIRSF000105">
    <property type="entry name" value="HCDH"/>
    <property type="match status" value="1"/>
</dbReference>
<dbReference type="InterPro" id="IPR006176">
    <property type="entry name" value="3-OHacyl-CoA_DH_NAD-bd"/>
</dbReference>
<evidence type="ECO:0000256" key="3">
    <source>
        <dbReference type="PIRSR" id="PIRSR000105-1"/>
    </source>
</evidence>
<dbReference type="EMBL" id="CDPU01000001">
    <property type="protein sequence ID" value="CEO44524.1"/>
    <property type="molecule type" value="Genomic_DNA"/>
</dbReference>
<feature type="domain" description="3-hydroxyacyl-CoA dehydrogenase C-terminal" evidence="4">
    <location>
        <begin position="191"/>
        <end position="287"/>
    </location>
</feature>
<name>A0A0B7JIP2_BIOOC</name>